<dbReference type="HOGENOM" id="CLU_1893833_0_0_5"/>
<organism evidence="2 3">
    <name type="scientific">Aurantimonas manganoxydans (strain ATCC BAA-1229 / DSM 21871 / SI85-9A1)</name>
    <dbReference type="NCBI Taxonomy" id="287752"/>
    <lineage>
        <taxon>Bacteria</taxon>
        <taxon>Pseudomonadati</taxon>
        <taxon>Pseudomonadota</taxon>
        <taxon>Alphaproteobacteria</taxon>
        <taxon>Hyphomicrobiales</taxon>
        <taxon>Aurantimonadaceae</taxon>
        <taxon>Aurantimonas</taxon>
    </lineage>
</organism>
<protein>
    <submittedName>
        <fullName evidence="2">Uncharacterized protein</fullName>
    </submittedName>
</protein>
<evidence type="ECO:0000313" key="3">
    <source>
        <dbReference type="Proteomes" id="UP000000321"/>
    </source>
</evidence>
<reference evidence="2 3" key="1">
    <citation type="journal article" date="2008" name="Appl. Environ. Microbiol.">
        <title>Genomic insights into Mn(II) oxidation by the marine alphaproteobacterium Aurantimonas sp. strain SI85-9A1.</title>
        <authorList>
            <person name="Dick G.J."/>
            <person name="Podell S."/>
            <person name="Johnson H.A."/>
            <person name="Rivera-Espinoza Y."/>
            <person name="Bernier-Latmani R."/>
            <person name="McCarthy J.K."/>
            <person name="Torpey J.W."/>
            <person name="Clement B.G."/>
            <person name="Gaasterland T."/>
            <person name="Tebo B.M."/>
        </authorList>
    </citation>
    <scope>NUCLEOTIDE SEQUENCE [LARGE SCALE GENOMIC DNA]</scope>
    <source>
        <strain evidence="2 3">SI85-9A1</strain>
    </source>
</reference>
<name>Q1YJ18_AURMS</name>
<dbReference type="BioCyc" id="AURANTIMONAS:SI859A1_01302-MONOMER"/>
<proteinExistence type="predicted"/>
<accession>Q1YJ18</accession>
<gene>
    <name evidence="2" type="ORF">SI859A1_01302</name>
</gene>
<evidence type="ECO:0000256" key="1">
    <source>
        <dbReference type="SAM" id="MobiDB-lite"/>
    </source>
</evidence>
<dbReference type="AlphaFoldDB" id="Q1YJ18"/>
<comment type="caution">
    <text evidence="2">The sequence shown here is derived from an EMBL/GenBank/DDBJ whole genome shotgun (WGS) entry which is preliminary data.</text>
</comment>
<sequence>MHTPPPNPPRHGSVGTVKGARSPLRKSSYFSSFLEPRRTAETALVRCRDPSSVPADWATIQGSVISFESCMLAVEAAHGFDVILERAHPVCCCDGSLRMALHGTPDADTFRAAMSSFNPCPLLQPAARMNGAAP</sequence>
<feature type="region of interest" description="Disordered" evidence="1">
    <location>
        <begin position="1"/>
        <end position="22"/>
    </location>
</feature>
<keyword evidence="3" id="KW-1185">Reference proteome</keyword>
<dbReference type="EMBL" id="AAPJ01000003">
    <property type="protein sequence ID" value="EAS49949.1"/>
    <property type="molecule type" value="Genomic_DNA"/>
</dbReference>
<dbReference type="Proteomes" id="UP000000321">
    <property type="component" value="Unassembled WGS sequence"/>
</dbReference>
<evidence type="ECO:0000313" key="2">
    <source>
        <dbReference type="EMBL" id="EAS49949.1"/>
    </source>
</evidence>